<evidence type="ECO:0000313" key="2">
    <source>
        <dbReference type="EMBL" id="VFK51696.1"/>
    </source>
</evidence>
<protein>
    <submittedName>
        <fullName evidence="2">Uncharacterized protein</fullName>
    </submittedName>
</protein>
<proteinExistence type="predicted"/>
<reference evidence="2" key="1">
    <citation type="submission" date="2019-02" db="EMBL/GenBank/DDBJ databases">
        <authorList>
            <person name="Gruber-Vodicka R. H."/>
            <person name="Seah K. B. B."/>
        </authorList>
    </citation>
    <scope>NUCLEOTIDE SEQUENCE</scope>
    <source>
        <strain evidence="2">BECK_BZ123</strain>
    </source>
</reference>
<gene>
    <name evidence="2" type="ORF">BECKTC1821D_GA0114238_11379</name>
</gene>
<dbReference type="EMBL" id="CAADFS010000137">
    <property type="protein sequence ID" value="VFK51696.1"/>
    <property type="molecule type" value="Genomic_DNA"/>
</dbReference>
<dbReference type="AlphaFoldDB" id="A0A450ZD43"/>
<organism evidence="2">
    <name type="scientific">Candidatus Kentrum sp. TC</name>
    <dbReference type="NCBI Taxonomy" id="2126339"/>
    <lineage>
        <taxon>Bacteria</taxon>
        <taxon>Pseudomonadati</taxon>
        <taxon>Pseudomonadota</taxon>
        <taxon>Gammaproteobacteria</taxon>
        <taxon>Candidatus Kentrum</taxon>
    </lineage>
</organism>
<name>A0A450ZD43_9GAMM</name>
<feature type="region of interest" description="Disordered" evidence="1">
    <location>
        <begin position="98"/>
        <end position="118"/>
    </location>
</feature>
<evidence type="ECO:0000256" key="1">
    <source>
        <dbReference type="SAM" id="MobiDB-lite"/>
    </source>
</evidence>
<sequence length="118" mass="13227">MNRPQTGLGHIQSCGLATPAVFPQPIPTQVEIGNHLDLTDRSVREILPKSVIFPENPRQNDRKIRAFQEPMFHRPFWFWIFRVGGSITGSRIFPPSGLPISGISGKQQQAVEAKSRPN</sequence>
<accession>A0A450ZD43</accession>